<dbReference type="AlphaFoldDB" id="A0A5M8IB42"/>
<keyword evidence="2 8" id="KW-0169">Cobalamin biosynthesis</keyword>
<proteinExistence type="inferred from homology"/>
<dbReference type="GO" id="GO:0042242">
    <property type="term" value="F:cobyrinic acid a,c-diamide synthase activity"/>
    <property type="evidence" value="ECO:0007669"/>
    <property type="project" value="UniProtKB-UniRule"/>
</dbReference>
<protein>
    <recommendedName>
        <fullName evidence="8">Cobyrinate a,c-diamide synthase</fullName>
        <ecNumber evidence="8">6.3.5.11</ecNumber>
    </recommendedName>
    <alternativeName>
        <fullName evidence="8">Cobyrinic acid a,c-diamide synthetase</fullName>
    </alternativeName>
</protein>
<comment type="pathway">
    <text evidence="8">Cofactor biosynthesis; adenosylcobalamin biosynthesis; cob(II)yrinate a,c-diamide from sirohydrochlorin (anaerobic route): step 10/10.</text>
</comment>
<dbReference type="InterPro" id="IPR002586">
    <property type="entry name" value="CobQ/CobB/MinD/ParA_Nub-bd_dom"/>
</dbReference>
<comment type="miscellaneous">
    <text evidence="8">The a and c carboxylates of cobyrinate are activated for nucleophilic attack via formation of a phosphorylated intermediate by ATP. CbiA catalyzes first the amidation of the c-carboxylate, and then that of the a-carboxylate.</text>
</comment>
<dbReference type="PANTHER" id="PTHR43873:SF1">
    <property type="entry name" value="COBYRINATE A,C-DIAMIDE SYNTHASE"/>
    <property type="match status" value="1"/>
</dbReference>
<dbReference type="Gene3D" id="3.40.50.880">
    <property type="match status" value="1"/>
</dbReference>
<keyword evidence="5 8" id="KW-0067">ATP-binding</keyword>
<dbReference type="Proteomes" id="UP000327458">
    <property type="component" value="Unassembled WGS sequence"/>
</dbReference>
<comment type="domain">
    <text evidence="8">Comprises of two domains. The C-terminal domain contains the binding site for glutamine and catalyzes the hydrolysis of this substrate to glutamate and ammonia. The N-terminal domain is anticipated to bind ATP and cobyrinate and catalyzes the ultimate synthesis of the diamide product. The ammonia produced via the glutaminase domain is probably translocated to the adjacent domain via a molecular tunnel, where it reacts with an activated intermediate.</text>
</comment>
<comment type="catalytic activity">
    <reaction evidence="8">
        <text>cob(II)yrinate + 2 L-glutamine + 2 ATP + 2 H2O = cob(II)yrinate a,c diamide + 2 L-glutamate + 2 ADP + 2 phosphate + 2 H(+)</text>
        <dbReference type="Rhea" id="RHEA:26289"/>
        <dbReference type="ChEBI" id="CHEBI:15377"/>
        <dbReference type="ChEBI" id="CHEBI:15378"/>
        <dbReference type="ChEBI" id="CHEBI:29985"/>
        <dbReference type="ChEBI" id="CHEBI:30616"/>
        <dbReference type="ChEBI" id="CHEBI:43474"/>
        <dbReference type="ChEBI" id="CHEBI:58359"/>
        <dbReference type="ChEBI" id="CHEBI:58537"/>
        <dbReference type="ChEBI" id="CHEBI:58894"/>
        <dbReference type="ChEBI" id="CHEBI:456216"/>
        <dbReference type="EC" id="6.3.5.11"/>
    </reaction>
</comment>
<evidence type="ECO:0000256" key="1">
    <source>
        <dbReference type="ARBA" id="ARBA00001946"/>
    </source>
</evidence>
<dbReference type="InterPro" id="IPR004484">
    <property type="entry name" value="CbiA/CobB_synth"/>
</dbReference>
<dbReference type="InterPro" id="IPR027417">
    <property type="entry name" value="P-loop_NTPase"/>
</dbReference>
<evidence type="ECO:0000259" key="9">
    <source>
        <dbReference type="Pfam" id="PF01656"/>
    </source>
</evidence>
<feature type="domain" description="CobQ/CobB/MinD/ParA nucleotide binding" evidence="9">
    <location>
        <begin position="20"/>
        <end position="198"/>
    </location>
</feature>
<dbReference type="SUPFAM" id="SSF52317">
    <property type="entry name" value="Class I glutamine amidotransferase-like"/>
    <property type="match status" value="1"/>
</dbReference>
<comment type="similarity">
    <text evidence="8">Belongs to the CobB/CbiA family.</text>
</comment>
<keyword evidence="3 8" id="KW-0436">Ligase</keyword>
<comment type="cofactor">
    <cofactor evidence="1 8">
        <name>Mg(2+)</name>
        <dbReference type="ChEBI" id="CHEBI:18420"/>
    </cofactor>
</comment>
<gene>
    <name evidence="8" type="primary">cbiA</name>
    <name evidence="11" type="ORF">FP507_00190</name>
</gene>
<dbReference type="SUPFAM" id="SSF52540">
    <property type="entry name" value="P-loop containing nucleoside triphosphate hydrolases"/>
    <property type="match status" value="1"/>
</dbReference>
<comment type="function">
    <text evidence="8">Catalyzes the ATP-dependent amidation of the two carboxylate groups at positions a and c of cobyrinate, using either L-glutamine or ammonia as the nitrogen source.</text>
</comment>
<dbReference type="InterPro" id="IPR029062">
    <property type="entry name" value="Class_I_gatase-like"/>
</dbReference>
<evidence type="ECO:0000256" key="7">
    <source>
        <dbReference type="ARBA" id="ARBA00022962"/>
    </source>
</evidence>
<dbReference type="NCBIfam" id="TIGR00379">
    <property type="entry name" value="cobB"/>
    <property type="match status" value="1"/>
</dbReference>
<evidence type="ECO:0000256" key="8">
    <source>
        <dbReference type="HAMAP-Rule" id="MF_00027"/>
    </source>
</evidence>
<dbReference type="RefSeq" id="WP_151419002.1">
    <property type="nucleotide sequence ID" value="NZ_VMRG01000001.1"/>
</dbReference>
<evidence type="ECO:0000256" key="5">
    <source>
        <dbReference type="ARBA" id="ARBA00022840"/>
    </source>
</evidence>
<accession>A0A5M8IB42</accession>
<keyword evidence="4 8" id="KW-0547">Nucleotide-binding</keyword>
<dbReference type="NCBIfam" id="NF002204">
    <property type="entry name" value="PRK01077.1"/>
    <property type="match status" value="1"/>
</dbReference>
<dbReference type="CDD" id="cd03130">
    <property type="entry name" value="GATase1_CobB"/>
    <property type="match status" value="1"/>
</dbReference>
<dbReference type="Pfam" id="PF01656">
    <property type="entry name" value="CbiA"/>
    <property type="match status" value="1"/>
</dbReference>
<organism evidence="11 12">
    <name type="scientific">Chlorobium phaeovibrioides</name>
    <dbReference type="NCBI Taxonomy" id="1094"/>
    <lineage>
        <taxon>Bacteria</taxon>
        <taxon>Pseudomonadati</taxon>
        <taxon>Chlorobiota</taxon>
        <taxon>Chlorobiia</taxon>
        <taxon>Chlorobiales</taxon>
        <taxon>Chlorobiaceae</taxon>
        <taxon>Chlorobium/Pelodictyon group</taxon>
        <taxon>Chlorobium</taxon>
    </lineage>
</organism>
<evidence type="ECO:0000313" key="11">
    <source>
        <dbReference type="EMBL" id="KAA6231702.1"/>
    </source>
</evidence>
<dbReference type="EC" id="6.3.5.11" evidence="8"/>
<feature type="domain" description="CobB/CobQ-like glutamine amidotransferase" evidence="10">
    <location>
        <begin position="258"/>
        <end position="447"/>
    </location>
</feature>
<feature type="active site" description="Nucleophile" evidence="8">
    <location>
        <position position="340"/>
    </location>
</feature>
<dbReference type="CDD" id="cd05388">
    <property type="entry name" value="CobB_N"/>
    <property type="match status" value="1"/>
</dbReference>
<dbReference type="Pfam" id="PF07685">
    <property type="entry name" value="GATase_3"/>
    <property type="match status" value="1"/>
</dbReference>
<dbReference type="GO" id="GO:0005524">
    <property type="term" value="F:ATP binding"/>
    <property type="evidence" value="ECO:0007669"/>
    <property type="project" value="UniProtKB-UniRule"/>
</dbReference>
<reference evidence="11 12" key="1">
    <citation type="submission" date="2019-07" db="EMBL/GenBank/DDBJ databases">
        <title>Draft genome Sequence of Chlorobium phaeovibrioides sp. strain PhvTcv-s14, from the Phylum Chlorobi.</title>
        <authorList>
            <person name="Babenko V."/>
            <person name="Boldyreva D."/>
            <person name="Kanygina A."/>
            <person name="Selezneva O."/>
            <person name="Akopiyan T."/>
            <person name="Lunina O."/>
        </authorList>
    </citation>
    <scope>NUCLEOTIDE SEQUENCE [LARGE SCALE GENOMIC DNA]</scope>
    <source>
        <strain evidence="11 12">GrTcv12</strain>
    </source>
</reference>
<dbReference type="UniPathway" id="UPA00148">
    <property type="reaction ID" value="UER00231"/>
</dbReference>
<dbReference type="PANTHER" id="PTHR43873">
    <property type="entry name" value="COBYRINATE A,C-DIAMIDE SYNTHASE"/>
    <property type="match status" value="1"/>
</dbReference>
<feature type="site" description="Increases nucleophilicity of active site Cys" evidence="8">
    <location>
        <position position="443"/>
    </location>
</feature>
<dbReference type="EMBL" id="VMRG01000001">
    <property type="protein sequence ID" value="KAA6231702.1"/>
    <property type="molecule type" value="Genomic_DNA"/>
</dbReference>
<name>A0A5M8IB42_CHLPH</name>
<evidence type="ECO:0000259" key="10">
    <source>
        <dbReference type="Pfam" id="PF07685"/>
    </source>
</evidence>
<evidence type="ECO:0000256" key="6">
    <source>
        <dbReference type="ARBA" id="ARBA00022842"/>
    </source>
</evidence>
<dbReference type="Gene3D" id="3.40.50.300">
    <property type="entry name" value="P-loop containing nucleotide triphosphate hydrolases"/>
    <property type="match status" value="1"/>
</dbReference>
<dbReference type="PROSITE" id="PS51274">
    <property type="entry name" value="GATASE_COBBQ"/>
    <property type="match status" value="1"/>
</dbReference>
<evidence type="ECO:0000256" key="4">
    <source>
        <dbReference type="ARBA" id="ARBA00022741"/>
    </source>
</evidence>
<keyword evidence="6 8" id="KW-0460">Magnesium</keyword>
<dbReference type="InterPro" id="IPR011698">
    <property type="entry name" value="GATase_3"/>
</dbReference>
<comment type="caution">
    <text evidence="11">The sequence shown here is derived from an EMBL/GenBank/DDBJ whole genome shotgun (WGS) entry which is preliminary data.</text>
</comment>
<dbReference type="GO" id="GO:0009236">
    <property type="term" value="P:cobalamin biosynthetic process"/>
    <property type="evidence" value="ECO:0007669"/>
    <property type="project" value="UniProtKB-UniRule"/>
</dbReference>
<sequence>MKEEESAGIPRLMVSAPAKSSGKTTLAIGIAANLSASGWQVNSFKKGPDYIDPAWHRLATGNECYNLDPWMMGPDGCRSSFIRHSGISEASLSLIEGNHGLHDGMSLDGSDSSAGLAEILQTPVLLVVDGHDAGRGAAATVMGMQAMPPSVTIAGVVLNRVRSERQAEKQRRAIEQYCGIEVLGSIPIDRLLTIPERHLGLTTVAETATAGEFIRNAAATVAACCDMEAITRLFFSAPHMAPRLACCPRQRSANPKARIGVFRDAAFSFYYPDNLEALEHQGAELVFIDSLAAAELPAIDALYIGGGFPESFFRELTANHSLMQGVRSAAESGMPLYAECGGLIYLSREALYRGESFPMAGVLPFDIGFTDRPAGHGYLELESTTGSPWFTKGERVKAHEFHYSSTTAISGNPLWQFTVHRGKGTTGRTDGIIQRNVFASYAHLHAVASPGWAPAFVSAAAAYRTAAA</sequence>
<keyword evidence="7 8" id="KW-0315">Glutamine amidotransferase</keyword>
<evidence type="ECO:0000256" key="3">
    <source>
        <dbReference type="ARBA" id="ARBA00022598"/>
    </source>
</evidence>
<dbReference type="HAMAP" id="MF_00027">
    <property type="entry name" value="CobB_CbiA"/>
    <property type="match status" value="1"/>
</dbReference>
<evidence type="ECO:0000313" key="12">
    <source>
        <dbReference type="Proteomes" id="UP000327458"/>
    </source>
</evidence>
<evidence type="ECO:0000256" key="2">
    <source>
        <dbReference type="ARBA" id="ARBA00022573"/>
    </source>
</evidence>